<comment type="caution">
    <text evidence="2">The sequence shown here is derived from an EMBL/GenBank/DDBJ whole genome shotgun (WGS) entry which is preliminary data.</text>
</comment>
<sequence>MRLNNVSAFKSRASATMIRRALQNTCIDKGATKGSKLLDQINELAQKGVITSDIKEWATVTRWIGNDAAHPESPEVEIEEAESIIALTEQLLNVIYISPAIAEERKKIRNQKTKKL</sequence>
<name>X1G3P3_9ZZZZ</name>
<gene>
    <name evidence="2" type="ORF">S03H2_00606</name>
</gene>
<dbReference type="AlphaFoldDB" id="X1G3P3"/>
<evidence type="ECO:0000259" key="1">
    <source>
        <dbReference type="Pfam" id="PF13643"/>
    </source>
</evidence>
<dbReference type="InterPro" id="IPR025285">
    <property type="entry name" value="DUF4145"/>
</dbReference>
<feature type="domain" description="DUF4145" evidence="1">
    <location>
        <begin position="10"/>
        <end position="89"/>
    </location>
</feature>
<proteinExistence type="predicted"/>
<organism evidence="2">
    <name type="scientific">marine sediment metagenome</name>
    <dbReference type="NCBI Taxonomy" id="412755"/>
    <lineage>
        <taxon>unclassified sequences</taxon>
        <taxon>metagenomes</taxon>
        <taxon>ecological metagenomes</taxon>
    </lineage>
</organism>
<dbReference type="EMBL" id="BARU01000132">
    <property type="protein sequence ID" value="GAH27643.1"/>
    <property type="molecule type" value="Genomic_DNA"/>
</dbReference>
<dbReference type="Pfam" id="PF13643">
    <property type="entry name" value="DUF4145"/>
    <property type="match status" value="1"/>
</dbReference>
<accession>X1G3P3</accession>
<protein>
    <recommendedName>
        <fullName evidence="1">DUF4145 domain-containing protein</fullName>
    </recommendedName>
</protein>
<reference evidence="2" key="1">
    <citation type="journal article" date="2014" name="Front. Microbiol.">
        <title>High frequency of phylogenetically diverse reductive dehalogenase-homologous genes in deep subseafloor sedimentary metagenomes.</title>
        <authorList>
            <person name="Kawai M."/>
            <person name="Futagami T."/>
            <person name="Toyoda A."/>
            <person name="Takaki Y."/>
            <person name="Nishi S."/>
            <person name="Hori S."/>
            <person name="Arai W."/>
            <person name="Tsubouchi T."/>
            <person name="Morono Y."/>
            <person name="Uchiyama I."/>
            <person name="Ito T."/>
            <person name="Fujiyama A."/>
            <person name="Inagaki F."/>
            <person name="Takami H."/>
        </authorList>
    </citation>
    <scope>NUCLEOTIDE SEQUENCE</scope>
    <source>
        <strain evidence="2">Expedition CK06-06</strain>
    </source>
</reference>
<evidence type="ECO:0000313" key="2">
    <source>
        <dbReference type="EMBL" id="GAH27643.1"/>
    </source>
</evidence>